<dbReference type="InterPro" id="IPR041698">
    <property type="entry name" value="Methyltransf_25"/>
</dbReference>
<dbReference type="GO" id="GO:0008168">
    <property type="term" value="F:methyltransferase activity"/>
    <property type="evidence" value="ECO:0007669"/>
    <property type="project" value="UniProtKB-KW"/>
</dbReference>
<protein>
    <submittedName>
        <fullName evidence="2">Class I SAM-dependent methyltransferase</fullName>
    </submittedName>
</protein>
<evidence type="ECO:0000259" key="1">
    <source>
        <dbReference type="Pfam" id="PF13649"/>
    </source>
</evidence>
<keyword evidence="3" id="KW-1185">Reference proteome</keyword>
<keyword evidence="2" id="KW-0489">Methyltransferase</keyword>
<dbReference type="RefSeq" id="WP_203379971.1">
    <property type="nucleotide sequence ID" value="NZ_JAENHP010000012.1"/>
</dbReference>
<dbReference type="InterPro" id="IPR029063">
    <property type="entry name" value="SAM-dependent_MTases_sf"/>
</dbReference>
<dbReference type="SUPFAM" id="SSF53335">
    <property type="entry name" value="S-adenosyl-L-methionine-dependent methyltransferases"/>
    <property type="match status" value="1"/>
</dbReference>
<dbReference type="GO" id="GO:0032259">
    <property type="term" value="P:methylation"/>
    <property type="evidence" value="ECO:0007669"/>
    <property type="project" value="UniProtKB-KW"/>
</dbReference>
<name>A0ABS2AKW5_9ACTN</name>
<comment type="caution">
    <text evidence="2">The sequence shown here is derived from an EMBL/GenBank/DDBJ whole genome shotgun (WGS) entry which is preliminary data.</text>
</comment>
<organism evidence="2 3">
    <name type="scientific">Paractinoplanes ovalisporus</name>
    <dbReference type="NCBI Taxonomy" id="2810368"/>
    <lineage>
        <taxon>Bacteria</taxon>
        <taxon>Bacillati</taxon>
        <taxon>Actinomycetota</taxon>
        <taxon>Actinomycetes</taxon>
        <taxon>Micromonosporales</taxon>
        <taxon>Micromonosporaceae</taxon>
        <taxon>Paractinoplanes</taxon>
    </lineage>
</organism>
<feature type="domain" description="Methyltransferase" evidence="1">
    <location>
        <begin position="38"/>
        <end position="127"/>
    </location>
</feature>
<dbReference type="EMBL" id="JAENHP010000012">
    <property type="protein sequence ID" value="MBM2620003.1"/>
    <property type="molecule type" value="Genomic_DNA"/>
</dbReference>
<reference evidence="2 3" key="1">
    <citation type="submission" date="2021-01" db="EMBL/GenBank/DDBJ databases">
        <title>Actinoplanes sp. nov. LDG1-06 isolated from lichen.</title>
        <authorList>
            <person name="Saeng-In P."/>
            <person name="Phongsopitanun W."/>
            <person name="Kanchanasin P."/>
            <person name="Yuki M."/>
            <person name="Kudo T."/>
            <person name="Ohkuma M."/>
            <person name="Tanasupawat S."/>
        </authorList>
    </citation>
    <scope>NUCLEOTIDE SEQUENCE [LARGE SCALE GENOMIC DNA]</scope>
    <source>
        <strain evidence="2 3">LDG1-06</strain>
    </source>
</reference>
<proteinExistence type="predicted"/>
<dbReference type="Pfam" id="PF13649">
    <property type="entry name" value="Methyltransf_25"/>
    <property type="match status" value="1"/>
</dbReference>
<dbReference type="Gene3D" id="3.40.50.150">
    <property type="entry name" value="Vaccinia Virus protein VP39"/>
    <property type="match status" value="1"/>
</dbReference>
<evidence type="ECO:0000313" key="2">
    <source>
        <dbReference type="EMBL" id="MBM2620003.1"/>
    </source>
</evidence>
<keyword evidence="2" id="KW-0808">Transferase</keyword>
<gene>
    <name evidence="2" type="ORF">JIG36_31270</name>
</gene>
<evidence type="ECO:0000313" key="3">
    <source>
        <dbReference type="Proteomes" id="UP000632138"/>
    </source>
</evidence>
<dbReference type="Proteomes" id="UP000632138">
    <property type="component" value="Unassembled WGS sequence"/>
</dbReference>
<accession>A0ABS2AKW5</accession>
<sequence>MTGEFSETWLGLREPADADARATDLVAMLPADIHVIRDLGCGTGSMARWLAPKLPGPQHWIMADRDPKLLHFATSHVNVPGVSVEGALGDVTALRAADLDGTDLVTCSALLDLLTEAEVDALVAALAEARVSALFTLSVAGDVSLEPARELDATVAEAFDQHQRRETGGRRLLGPDAPAYAGKAFELAGATVVTRPSAWRLGPDRPDLTAEWLRGWVGAARDQRPELDLDGYLADRLATLPQASVGHVDLLAIFG</sequence>